<name>A0A090Q118_9FLAO</name>
<organism evidence="7 8">
    <name type="scientific">Nonlabens tegetincola</name>
    <dbReference type="NCBI Taxonomy" id="323273"/>
    <lineage>
        <taxon>Bacteria</taxon>
        <taxon>Pseudomonadati</taxon>
        <taxon>Bacteroidota</taxon>
        <taxon>Flavobacteriia</taxon>
        <taxon>Flavobacteriales</taxon>
        <taxon>Flavobacteriaceae</taxon>
        <taxon>Nonlabens</taxon>
    </lineage>
</organism>
<keyword evidence="4 6" id="KW-1133">Transmembrane helix</keyword>
<feature type="transmembrane region" description="Helical" evidence="6">
    <location>
        <begin position="56"/>
        <end position="73"/>
    </location>
</feature>
<dbReference type="Pfam" id="PF12679">
    <property type="entry name" value="ABC2_membrane_2"/>
    <property type="match status" value="1"/>
</dbReference>
<evidence type="ECO:0000313" key="8">
    <source>
        <dbReference type="Proteomes" id="UP000029221"/>
    </source>
</evidence>
<comment type="subcellular location">
    <subcellularLocation>
        <location evidence="1">Cell membrane</location>
        <topology evidence="1">Multi-pass membrane protein</topology>
    </subcellularLocation>
</comment>
<evidence type="ECO:0000313" key="7">
    <source>
        <dbReference type="EMBL" id="GAK96784.1"/>
    </source>
</evidence>
<evidence type="ECO:0000256" key="2">
    <source>
        <dbReference type="ARBA" id="ARBA00022475"/>
    </source>
</evidence>
<dbReference type="PANTHER" id="PTHR30294:SF29">
    <property type="entry name" value="MULTIDRUG ABC TRANSPORTER PERMEASE YBHS-RELATED"/>
    <property type="match status" value="1"/>
</dbReference>
<protein>
    <submittedName>
        <fullName evidence="7">Gliding motility protein GldF</fullName>
    </submittedName>
</protein>
<proteinExistence type="predicted"/>
<evidence type="ECO:0000256" key="1">
    <source>
        <dbReference type="ARBA" id="ARBA00004651"/>
    </source>
</evidence>
<dbReference type="PANTHER" id="PTHR30294">
    <property type="entry name" value="MEMBRANE COMPONENT OF ABC TRANSPORTER YHHJ-RELATED"/>
    <property type="match status" value="1"/>
</dbReference>
<sequence length="242" mass="27000">MRAIFIKEWNGYFSSITGYLIIGLFLLILGLVLFVFRGEFNLLDYGFADASPFFSLLPWLFLFLIPAITMRSFTTELQLGTMEMLYTSPLSMRAIIGGKFMASFLMILVALVPTILYILSLGWLGNPQFNIDLGSVLGSYLGALLLAASYVSIGLFASSLTSNQIIAFLLAAVLSFVMYFGFEGLASQLSSNDLLESLGMKYHYSSLSRGVLDTRDVTYFIVICVFFFALSENILTLKRKRK</sequence>
<comment type="caution">
    <text evidence="7">The sequence shown here is derived from an EMBL/GenBank/DDBJ whole genome shotgun (WGS) entry which is preliminary data.</text>
</comment>
<dbReference type="GO" id="GO:0005886">
    <property type="term" value="C:plasma membrane"/>
    <property type="evidence" value="ECO:0007669"/>
    <property type="project" value="UniProtKB-SubCell"/>
</dbReference>
<evidence type="ECO:0000256" key="5">
    <source>
        <dbReference type="ARBA" id="ARBA00023136"/>
    </source>
</evidence>
<evidence type="ECO:0000256" key="3">
    <source>
        <dbReference type="ARBA" id="ARBA00022692"/>
    </source>
</evidence>
<feature type="transmembrane region" description="Helical" evidence="6">
    <location>
        <begin position="94"/>
        <end position="119"/>
    </location>
</feature>
<dbReference type="NCBIfam" id="TIGR03518">
    <property type="entry name" value="ABC_perm_GldF"/>
    <property type="match status" value="1"/>
</dbReference>
<evidence type="ECO:0000256" key="4">
    <source>
        <dbReference type="ARBA" id="ARBA00022989"/>
    </source>
</evidence>
<dbReference type="STRING" id="319236.BST91_03170"/>
<dbReference type="Proteomes" id="UP000029221">
    <property type="component" value="Unassembled WGS sequence"/>
</dbReference>
<accession>A0A090Q118</accession>
<dbReference type="eggNOG" id="COG1277">
    <property type="taxonomic scope" value="Bacteria"/>
</dbReference>
<keyword evidence="8" id="KW-1185">Reference proteome</keyword>
<keyword evidence="2" id="KW-1003">Cell membrane</keyword>
<dbReference type="EMBL" id="BBML01000003">
    <property type="protein sequence ID" value="GAK96784.1"/>
    <property type="molecule type" value="Genomic_DNA"/>
</dbReference>
<gene>
    <name evidence="7" type="ORF">JCM19294_1093</name>
</gene>
<evidence type="ECO:0000256" key="6">
    <source>
        <dbReference type="SAM" id="Phobius"/>
    </source>
</evidence>
<feature type="transmembrane region" description="Helical" evidence="6">
    <location>
        <begin position="139"/>
        <end position="158"/>
    </location>
</feature>
<dbReference type="GO" id="GO:0140359">
    <property type="term" value="F:ABC-type transporter activity"/>
    <property type="evidence" value="ECO:0007669"/>
    <property type="project" value="InterPro"/>
</dbReference>
<reference evidence="7" key="1">
    <citation type="journal article" date="2014" name="Genome Announc.">
        <title>Draft Genome Sequences of Marine Flavobacterium Nonlabens Strains NR17, NR24, NR27, NR32, NR33, and Ara13.</title>
        <authorList>
            <person name="Nakanishi M."/>
            <person name="Meirelles P."/>
            <person name="Suzuki R."/>
            <person name="Takatani N."/>
            <person name="Mino S."/>
            <person name="Suda W."/>
            <person name="Oshima K."/>
            <person name="Hattori M."/>
            <person name="Ohkuma M."/>
            <person name="Hosokawa M."/>
            <person name="Miyashita K."/>
            <person name="Thompson F.L."/>
            <person name="Niwa A."/>
            <person name="Sawabe T."/>
            <person name="Sawabe T."/>
        </authorList>
    </citation>
    <scope>NUCLEOTIDE SEQUENCE [LARGE SCALE GENOMIC DNA]</scope>
    <source>
        <strain evidence="7">JCM 19294</strain>
    </source>
</reference>
<feature type="transmembrane region" description="Helical" evidence="6">
    <location>
        <begin position="12"/>
        <end position="36"/>
    </location>
</feature>
<feature type="transmembrane region" description="Helical" evidence="6">
    <location>
        <begin position="217"/>
        <end position="237"/>
    </location>
</feature>
<dbReference type="InterPro" id="IPR019860">
    <property type="entry name" value="Motility-assoc_ABC_perm_GldF"/>
</dbReference>
<dbReference type="AlphaFoldDB" id="A0A090Q118"/>
<keyword evidence="5 6" id="KW-0472">Membrane</keyword>
<dbReference type="InterPro" id="IPR051449">
    <property type="entry name" value="ABC-2_transporter_component"/>
</dbReference>
<dbReference type="RefSeq" id="WP_042278275.1">
    <property type="nucleotide sequence ID" value="NZ_BBML01000003.1"/>
</dbReference>
<keyword evidence="3 6" id="KW-0812">Transmembrane</keyword>
<feature type="transmembrane region" description="Helical" evidence="6">
    <location>
        <begin position="165"/>
        <end position="182"/>
    </location>
</feature>